<evidence type="ECO:0000256" key="1">
    <source>
        <dbReference type="SAM" id="Coils"/>
    </source>
</evidence>
<sequence>MDAPRVELLLNYPEIEGSTTEPAVQHRFRRELQEIHETLLDAPPDDNPASLAMRCWRELTTDFRALAEQTQVGVPEHNRADGVAPVLPTVSDSLLADQLCTSSERQEELERQLAAAEQEFQRLRQENDCLAAAPAANTESMPLDTLLTADEVDNLVFLPMDIRPVLKREVTRLEEKLAGLAMHAASAVC</sequence>
<protein>
    <submittedName>
        <fullName evidence="2">Uncharacterized protein</fullName>
    </submittedName>
</protein>
<organism evidence="2 3">
    <name type="scientific">Oleoguttula mirabilis</name>
    <dbReference type="NCBI Taxonomy" id="1507867"/>
    <lineage>
        <taxon>Eukaryota</taxon>
        <taxon>Fungi</taxon>
        <taxon>Dikarya</taxon>
        <taxon>Ascomycota</taxon>
        <taxon>Pezizomycotina</taxon>
        <taxon>Dothideomycetes</taxon>
        <taxon>Dothideomycetidae</taxon>
        <taxon>Mycosphaerellales</taxon>
        <taxon>Teratosphaeriaceae</taxon>
        <taxon>Oleoguttula</taxon>
    </lineage>
</organism>
<keyword evidence="1" id="KW-0175">Coiled coil</keyword>
<comment type="caution">
    <text evidence="2">The sequence shown here is derived from an EMBL/GenBank/DDBJ whole genome shotgun (WGS) entry which is preliminary data.</text>
</comment>
<gene>
    <name evidence="2" type="ORF">LTR36_002307</name>
</gene>
<proteinExistence type="predicted"/>
<accession>A0AAV9JLQ6</accession>
<feature type="coiled-coil region" evidence="1">
    <location>
        <begin position="106"/>
        <end position="133"/>
    </location>
</feature>
<reference evidence="2 3" key="1">
    <citation type="submission" date="2021-11" db="EMBL/GenBank/DDBJ databases">
        <title>Black yeast isolated from Biological Soil Crust.</title>
        <authorList>
            <person name="Kurbessoian T."/>
        </authorList>
    </citation>
    <scope>NUCLEOTIDE SEQUENCE [LARGE SCALE GENOMIC DNA]</scope>
    <source>
        <strain evidence="2 3">CCFEE 5522</strain>
    </source>
</reference>
<dbReference type="AlphaFoldDB" id="A0AAV9JLQ6"/>
<keyword evidence="3" id="KW-1185">Reference proteome</keyword>
<evidence type="ECO:0000313" key="2">
    <source>
        <dbReference type="EMBL" id="KAK4546170.1"/>
    </source>
</evidence>
<name>A0AAV9JLQ6_9PEZI</name>
<dbReference type="EMBL" id="JAVFHQ010000016">
    <property type="protein sequence ID" value="KAK4546170.1"/>
    <property type="molecule type" value="Genomic_DNA"/>
</dbReference>
<evidence type="ECO:0000313" key="3">
    <source>
        <dbReference type="Proteomes" id="UP001324427"/>
    </source>
</evidence>
<dbReference type="Proteomes" id="UP001324427">
    <property type="component" value="Unassembled WGS sequence"/>
</dbReference>